<dbReference type="PANTHER" id="PTHR13596">
    <property type="entry name" value="SMALL EDRK-RICH FACTOR 1"/>
    <property type="match status" value="1"/>
</dbReference>
<dbReference type="AlphaFoldDB" id="V7AKL5"/>
<sequence length="152" mass="17211">YMVHLESSIAYSNTTFTLFYSFCFIFIFITFFSHYSLCSSPCSGRFVFLVSTFTFRFSTISQSMTRGNQRDRDRERAQSRAGGKTKHLKNHGFTPQQRRERNCVLENDEFANIHAPTIITRVGMQKALQEKAAKKAVQDSGGNNAGGGRGKI</sequence>
<keyword evidence="3" id="KW-0472">Membrane</keyword>
<dbReference type="EMBL" id="CM002297">
    <property type="protein sequence ID" value="ESW06099.1"/>
    <property type="molecule type" value="Genomic_DNA"/>
</dbReference>
<organism evidence="5 6">
    <name type="scientific">Phaseolus vulgaris</name>
    <name type="common">Kidney bean</name>
    <name type="synonym">French bean</name>
    <dbReference type="NCBI Taxonomy" id="3885"/>
    <lineage>
        <taxon>Eukaryota</taxon>
        <taxon>Viridiplantae</taxon>
        <taxon>Streptophyta</taxon>
        <taxon>Embryophyta</taxon>
        <taxon>Tracheophyta</taxon>
        <taxon>Spermatophyta</taxon>
        <taxon>Magnoliopsida</taxon>
        <taxon>eudicotyledons</taxon>
        <taxon>Gunneridae</taxon>
        <taxon>Pentapetalae</taxon>
        <taxon>rosids</taxon>
        <taxon>fabids</taxon>
        <taxon>Fabales</taxon>
        <taxon>Fabaceae</taxon>
        <taxon>Papilionoideae</taxon>
        <taxon>50 kb inversion clade</taxon>
        <taxon>NPAAA clade</taxon>
        <taxon>indigoferoid/millettioid clade</taxon>
        <taxon>Phaseoleae</taxon>
        <taxon>Phaseolus</taxon>
    </lineage>
</organism>
<keyword evidence="3" id="KW-1133">Transmembrane helix</keyword>
<evidence type="ECO:0000256" key="2">
    <source>
        <dbReference type="SAM" id="MobiDB-lite"/>
    </source>
</evidence>
<dbReference type="Proteomes" id="UP000000226">
    <property type="component" value="Chromosome 10"/>
</dbReference>
<feature type="non-terminal residue" evidence="5">
    <location>
        <position position="1"/>
    </location>
</feature>
<feature type="domain" description="Small EDRK-rich factor-like N-terminal" evidence="4">
    <location>
        <begin position="64"/>
        <end position="99"/>
    </location>
</feature>
<evidence type="ECO:0000256" key="1">
    <source>
        <dbReference type="ARBA" id="ARBA00007309"/>
    </source>
</evidence>
<dbReference type="STRING" id="3885.V7AKL5"/>
<reference evidence="6" key="1">
    <citation type="journal article" date="2014" name="Nat. Genet.">
        <title>A reference genome for common bean and genome-wide analysis of dual domestications.</title>
        <authorList>
            <person name="Schmutz J."/>
            <person name="McClean P.E."/>
            <person name="Mamidi S."/>
            <person name="Wu G.A."/>
            <person name="Cannon S.B."/>
            <person name="Grimwood J."/>
            <person name="Jenkins J."/>
            <person name="Shu S."/>
            <person name="Song Q."/>
            <person name="Chavarro C."/>
            <person name="Torres-Torres M."/>
            <person name="Geffroy V."/>
            <person name="Moghaddam S.M."/>
            <person name="Gao D."/>
            <person name="Abernathy B."/>
            <person name="Barry K."/>
            <person name="Blair M."/>
            <person name="Brick M.A."/>
            <person name="Chovatia M."/>
            <person name="Gepts P."/>
            <person name="Goodstein D.M."/>
            <person name="Gonzales M."/>
            <person name="Hellsten U."/>
            <person name="Hyten D.L."/>
            <person name="Jia G."/>
            <person name="Kelly J.D."/>
            <person name="Kudrna D."/>
            <person name="Lee R."/>
            <person name="Richard M.M."/>
            <person name="Miklas P.N."/>
            <person name="Osorno J.M."/>
            <person name="Rodrigues J."/>
            <person name="Thareau V."/>
            <person name="Urrea C.A."/>
            <person name="Wang M."/>
            <person name="Yu Y."/>
            <person name="Zhang M."/>
            <person name="Wing R.A."/>
            <person name="Cregan P.B."/>
            <person name="Rokhsar D.S."/>
            <person name="Jackson S.A."/>
        </authorList>
    </citation>
    <scope>NUCLEOTIDE SEQUENCE [LARGE SCALE GENOMIC DNA]</scope>
    <source>
        <strain evidence="6">cv. G19833</strain>
    </source>
</reference>
<dbReference type="Gramene" id="ESW06099">
    <property type="protein sequence ID" value="ESW06099"/>
    <property type="gene ID" value="PHAVU_010G019200g"/>
</dbReference>
<keyword evidence="3" id="KW-0812">Transmembrane</keyword>
<dbReference type="InterPro" id="IPR007513">
    <property type="entry name" value="SERF-like_N"/>
</dbReference>
<evidence type="ECO:0000313" key="5">
    <source>
        <dbReference type="EMBL" id="ESW06099.1"/>
    </source>
</evidence>
<feature type="compositionally biased region" description="Basic and acidic residues" evidence="2">
    <location>
        <begin position="68"/>
        <end position="78"/>
    </location>
</feature>
<feature type="region of interest" description="Disordered" evidence="2">
    <location>
        <begin position="64"/>
        <end position="98"/>
    </location>
</feature>
<comment type="similarity">
    <text evidence="1">Belongs to the SERF family.</text>
</comment>
<proteinExistence type="inferred from homology"/>
<accession>V7AKL5</accession>
<name>V7AKL5_PHAVU</name>
<gene>
    <name evidence="5" type="ORF">PHAVU_010G019200g</name>
</gene>
<dbReference type="InterPro" id="IPR040211">
    <property type="entry name" value="SERF1/2-like"/>
</dbReference>
<evidence type="ECO:0000256" key="3">
    <source>
        <dbReference type="SAM" id="Phobius"/>
    </source>
</evidence>
<feature type="transmembrane region" description="Helical" evidence="3">
    <location>
        <begin position="18"/>
        <end position="37"/>
    </location>
</feature>
<feature type="region of interest" description="Disordered" evidence="2">
    <location>
        <begin position="133"/>
        <end position="152"/>
    </location>
</feature>
<evidence type="ECO:0000313" key="6">
    <source>
        <dbReference type="Proteomes" id="UP000000226"/>
    </source>
</evidence>
<dbReference type="Pfam" id="PF04419">
    <property type="entry name" value="SERF-like_N"/>
    <property type="match status" value="1"/>
</dbReference>
<keyword evidence="6" id="KW-1185">Reference proteome</keyword>
<dbReference type="PANTHER" id="PTHR13596:SF0">
    <property type="entry name" value="SI:CH211-39K3.2-RELATED"/>
    <property type="match status" value="1"/>
</dbReference>
<protein>
    <recommendedName>
        <fullName evidence="4">Small EDRK-rich factor-like N-terminal domain-containing protein</fullName>
    </recommendedName>
</protein>
<evidence type="ECO:0000259" key="4">
    <source>
        <dbReference type="Pfam" id="PF04419"/>
    </source>
</evidence>
<feature type="compositionally biased region" description="Gly residues" evidence="2">
    <location>
        <begin position="143"/>
        <end position="152"/>
    </location>
</feature>
<dbReference type="OrthoDB" id="18018at2759"/>